<organism evidence="2 3">
    <name type="scientific">Thermus tengchongensis</name>
    <dbReference type="NCBI Taxonomy" id="1214928"/>
    <lineage>
        <taxon>Bacteria</taxon>
        <taxon>Thermotogati</taxon>
        <taxon>Deinococcota</taxon>
        <taxon>Deinococci</taxon>
        <taxon>Thermales</taxon>
        <taxon>Thermaceae</taxon>
        <taxon>Thermus</taxon>
    </lineage>
</organism>
<feature type="region of interest" description="Disordered" evidence="1">
    <location>
        <begin position="15"/>
        <end position="67"/>
    </location>
</feature>
<proteinExistence type="predicted"/>
<name>A0A4Y9FC42_9DEIN</name>
<protein>
    <submittedName>
        <fullName evidence="2">Uncharacterized protein</fullName>
    </submittedName>
</protein>
<evidence type="ECO:0000313" key="2">
    <source>
        <dbReference type="EMBL" id="TFU26160.1"/>
    </source>
</evidence>
<dbReference type="EMBL" id="SJZF01000011">
    <property type="protein sequence ID" value="TFU26160.1"/>
    <property type="molecule type" value="Genomic_DNA"/>
</dbReference>
<accession>A0A4Y9FC42</accession>
<feature type="compositionally biased region" description="Gly residues" evidence="1">
    <location>
        <begin position="39"/>
        <end position="49"/>
    </location>
</feature>
<comment type="caution">
    <text evidence="2">The sequence shown here is derived from an EMBL/GenBank/DDBJ whole genome shotgun (WGS) entry which is preliminary data.</text>
</comment>
<dbReference type="Proteomes" id="UP000297668">
    <property type="component" value="Unassembled WGS sequence"/>
</dbReference>
<gene>
    <name evidence="2" type="ORF">E0687_07145</name>
</gene>
<dbReference type="AlphaFoldDB" id="A0A4Y9FC42"/>
<feature type="compositionally biased region" description="Pro residues" evidence="1">
    <location>
        <begin position="56"/>
        <end position="67"/>
    </location>
</feature>
<feature type="compositionally biased region" description="Pro residues" evidence="1">
    <location>
        <begin position="24"/>
        <end position="34"/>
    </location>
</feature>
<evidence type="ECO:0000313" key="3">
    <source>
        <dbReference type="Proteomes" id="UP000297668"/>
    </source>
</evidence>
<sequence length="67" mass="6241">MGSPRLNIVLTHLLTGRAGAPGGPAWPPPPPGAGPGPSRRGGGPTGVWAGGCPCPSCAPPSGPGGAP</sequence>
<reference evidence="2 3" key="1">
    <citation type="submission" date="2019-03" db="EMBL/GenBank/DDBJ databases">
        <title>Thermus tengchongensis species for the arsenic transformation mechanism.</title>
        <authorList>
            <person name="Yuan G.C."/>
        </authorList>
    </citation>
    <scope>NUCLEOTIDE SEQUENCE [LARGE SCALE GENOMIC DNA]</scope>
    <source>
        <strain evidence="2 3">15W</strain>
    </source>
</reference>
<evidence type="ECO:0000256" key="1">
    <source>
        <dbReference type="SAM" id="MobiDB-lite"/>
    </source>
</evidence>